<dbReference type="PROSITE" id="PS51029">
    <property type="entry name" value="MADF"/>
    <property type="match status" value="1"/>
</dbReference>
<dbReference type="InterPro" id="IPR006578">
    <property type="entry name" value="MADF-dom"/>
</dbReference>
<dbReference type="WBParaSite" id="jg19084">
    <property type="protein sequence ID" value="jg19084"/>
    <property type="gene ID" value="jg19084"/>
</dbReference>
<feature type="domain" description="MADF" evidence="2">
    <location>
        <begin position="13"/>
        <end position="112"/>
    </location>
</feature>
<organism evidence="3 4">
    <name type="scientific">Ditylenchus dipsaci</name>
    <dbReference type="NCBI Taxonomy" id="166011"/>
    <lineage>
        <taxon>Eukaryota</taxon>
        <taxon>Metazoa</taxon>
        <taxon>Ecdysozoa</taxon>
        <taxon>Nematoda</taxon>
        <taxon>Chromadorea</taxon>
        <taxon>Rhabditida</taxon>
        <taxon>Tylenchina</taxon>
        <taxon>Tylenchomorpha</taxon>
        <taxon>Sphaerularioidea</taxon>
        <taxon>Anguinidae</taxon>
        <taxon>Anguininae</taxon>
        <taxon>Ditylenchus</taxon>
    </lineage>
</organism>
<reference evidence="4" key="1">
    <citation type="submission" date="2022-11" db="UniProtKB">
        <authorList>
            <consortium name="WormBaseParasite"/>
        </authorList>
    </citation>
    <scope>IDENTIFICATION</scope>
</reference>
<evidence type="ECO:0000256" key="1">
    <source>
        <dbReference type="SAM" id="MobiDB-lite"/>
    </source>
</evidence>
<dbReference type="AlphaFoldDB" id="A0A915DEI4"/>
<proteinExistence type="predicted"/>
<name>A0A915DEI4_9BILA</name>
<feature type="compositionally biased region" description="Polar residues" evidence="1">
    <location>
        <begin position="167"/>
        <end position="182"/>
    </location>
</feature>
<sequence length="182" mass="21122">MPLGQWTTENKIRLIQEFKKHSKLWNTENDDFIRSPVMRSHEIAKITEFINKHEAKNHFTHDQIRFQIGFLKGEYLRRKKLLKKSQKQSKDVAKEPNWVFYQHLKFLDDAEASTKPAPKVSPLLDENFCKISDANTVLPSGSALRRLRQTKVASYKLKNAKRATIKPVSSDSQLTTPTPNPH</sequence>
<evidence type="ECO:0000259" key="2">
    <source>
        <dbReference type="PROSITE" id="PS51029"/>
    </source>
</evidence>
<accession>A0A915DEI4</accession>
<protein>
    <submittedName>
        <fullName evidence="4">MADF domain-containing protein</fullName>
    </submittedName>
</protein>
<feature type="region of interest" description="Disordered" evidence="1">
    <location>
        <begin position="163"/>
        <end position="182"/>
    </location>
</feature>
<dbReference type="Proteomes" id="UP000887574">
    <property type="component" value="Unplaced"/>
</dbReference>
<dbReference type="Pfam" id="PF10545">
    <property type="entry name" value="MADF_DNA_bdg"/>
    <property type="match status" value="1"/>
</dbReference>
<dbReference type="SMART" id="SM00595">
    <property type="entry name" value="MADF"/>
    <property type="match status" value="1"/>
</dbReference>
<evidence type="ECO:0000313" key="4">
    <source>
        <dbReference type="WBParaSite" id="jg19084"/>
    </source>
</evidence>
<evidence type="ECO:0000313" key="3">
    <source>
        <dbReference type="Proteomes" id="UP000887574"/>
    </source>
</evidence>
<keyword evidence="3" id="KW-1185">Reference proteome</keyword>